<evidence type="ECO:0000256" key="3">
    <source>
        <dbReference type="ARBA" id="ARBA00022840"/>
    </source>
</evidence>
<name>A0A975B4M9_9BACT</name>
<evidence type="ECO:0000313" key="6">
    <source>
        <dbReference type="EMBL" id="QTA78706.1"/>
    </source>
</evidence>
<dbReference type="InterPro" id="IPR018181">
    <property type="entry name" value="Heat_shock_70_CS"/>
</dbReference>
<accession>A0A975B4M9</accession>
<gene>
    <name evidence="6" type="ORF">dnl_09360</name>
</gene>
<evidence type="ECO:0000256" key="4">
    <source>
        <dbReference type="ARBA" id="ARBA00023186"/>
    </source>
</evidence>
<dbReference type="PROSITE" id="PS00329">
    <property type="entry name" value="HSP70_2"/>
    <property type="match status" value="1"/>
</dbReference>
<evidence type="ECO:0000256" key="1">
    <source>
        <dbReference type="ARBA" id="ARBA00007381"/>
    </source>
</evidence>
<dbReference type="GO" id="GO:0005524">
    <property type="term" value="F:ATP binding"/>
    <property type="evidence" value="ECO:0007669"/>
    <property type="project" value="UniProtKB-KW"/>
</dbReference>
<dbReference type="Pfam" id="PF00012">
    <property type="entry name" value="HSP70"/>
    <property type="match status" value="1"/>
</dbReference>
<keyword evidence="7" id="KW-1185">Reference proteome</keyword>
<keyword evidence="3 5" id="KW-0067">ATP-binding</keyword>
<dbReference type="GO" id="GO:0140662">
    <property type="term" value="F:ATP-dependent protein folding chaperone"/>
    <property type="evidence" value="ECO:0007669"/>
    <property type="project" value="InterPro"/>
</dbReference>
<comment type="similarity">
    <text evidence="1 5">Belongs to the heat shock protein 70 family.</text>
</comment>
<dbReference type="AlphaFoldDB" id="A0A975B4M9"/>
<evidence type="ECO:0000256" key="5">
    <source>
        <dbReference type="RuleBase" id="RU003322"/>
    </source>
</evidence>
<dbReference type="Gene3D" id="3.30.420.40">
    <property type="match status" value="2"/>
</dbReference>
<dbReference type="FunFam" id="3.90.640.10:FF:000003">
    <property type="entry name" value="Molecular chaperone DnaK"/>
    <property type="match status" value="1"/>
</dbReference>
<keyword evidence="2 5" id="KW-0547">Nucleotide-binding</keyword>
<sequence>MKNDIPILGIDLGTTNSAISIWDPEKKQAVLLPNQENSLLTPSVVAFDSKSDKPLVGSIATEMILTMPEDVIHSVKRFIGLSYRDKQVSDSKSQVEYRIEPTDQEKVIIRLADRVLTPPQISKYVLEKLKKDAETYLNREVNDVVITVPAYFSESQRHATIDAGKRAGLNVKRLINEPTAAALAFDFGKEAQTIVVYDLGGGTFDVSVIEITRTGMYRVLAIDGNTHLGGDDFDEKVFNWIKEQIREKYDSQLVTDAFQEAMLREKARQAKIELTDKMETIIKLTDLRLAEDSAFNLSLTLTRDTFNTLIQSLIEDTIDLCDSTLAMAHEKTGVSASDIRQVLLVGGQTQSPAVKDAINKKYNWVFNNSIDPANAVCMGAAVFGGFLSEDRYLNKRIRLSDVIAQPLGIEIKGGNMKEIIKANQRIPYDTEDTPEEYTTHEDNQGMIEFRIYQGSNPIASKNVYLGTVPLTITNPGPKGEVRVKCWFEIGWDGFLKVHTKAINTTDKKTIKIDYFYYLDQERADELE</sequence>
<dbReference type="KEGG" id="dli:dnl_09360"/>
<keyword evidence="4" id="KW-0143">Chaperone</keyword>
<dbReference type="InterPro" id="IPR013126">
    <property type="entry name" value="Hsp_70_fam"/>
</dbReference>
<dbReference type="Gene3D" id="3.90.640.10">
    <property type="entry name" value="Actin, Chain A, domain 4"/>
    <property type="match status" value="1"/>
</dbReference>
<organism evidence="6 7">
    <name type="scientific">Desulfonema limicola</name>
    <dbReference type="NCBI Taxonomy" id="45656"/>
    <lineage>
        <taxon>Bacteria</taxon>
        <taxon>Pseudomonadati</taxon>
        <taxon>Thermodesulfobacteriota</taxon>
        <taxon>Desulfobacteria</taxon>
        <taxon>Desulfobacterales</taxon>
        <taxon>Desulfococcaceae</taxon>
        <taxon>Desulfonema</taxon>
    </lineage>
</organism>
<dbReference type="SUPFAM" id="SSF100920">
    <property type="entry name" value="Heat shock protein 70kD (HSP70), peptide-binding domain"/>
    <property type="match status" value="1"/>
</dbReference>
<reference evidence="6" key="1">
    <citation type="journal article" date="2021" name="Microb. Physiol.">
        <title>Proteogenomic Insights into the Physiology of Marine, Sulfate-Reducing, Filamentous Desulfonema limicola and Desulfonema magnum.</title>
        <authorList>
            <person name="Schnaars V."/>
            <person name="Wohlbrand L."/>
            <person name="Scheve S."/>
            <person name="Hinrichs C."/>
            <person name="Reinhardt R."/>
            <person name="Rabus R."/>
        </authorList>
    </citation>
    <scope>NUCLEOTIDE SEQUENCE</scope>
    <source>
        <strain evidence="6">5ac10</strain>
    </source>
</reference>
<dbReference type="Proteomes" id="UP000663720">
    <property type="component" value="Chromosome"/>
</dbReference>
<dbReference type="PANTHER" id="PTHR19375">
    <property type="entry name" value="HEAT SHOCK PROTEIN 70KDA"/>
    <property type="match status" value="1"/>
</dbReference>
<protein>
    <submittedName>
        <fullName evidence="6">Chaperone Hsp70 family protein</fullName>
    </submittedName>
</protein>
<dbReference type="RefSeq" id="WP_207690534.1">
    <property type="nucleotide sequence ID" value="NZ_CP061799.1"/>
</dbReference>
<evidence type="ECO:0000256" key="2">
    <source>
        <dbReference type="ARBA" id="ARBA00022741"/>
    </source>
</evidence>
<dbReference type="PRINTS" id="PR00301">
    <property type="entry name" value="HEATSHOCK70"/>
</dbReference>
<dbReference type="PROSITE" id="PS00297">
    <property type="entry name" value="HSP70_1"/>
    <property type="match status" value="1"/>
</dbReference>
<proteinExistence type="inferred from homology"/>
<dbReference type="SUPFAM" id="SSF53067">
    <property type="entry name" value="Actin-like ATPase domain"/>
    <property type="match status" value="2"/>
</dbReference>
<dbReference type="InterPro" id="IPR029047">
    <property type="entry name" value="HSP70_peptide-bd_sf"/>
</dbReference>
<evidence type="ECO:0000313" key="7">
    <source>
        <dbReference type="Proteomes" id="UP000663720"/>
    </source>
</evidence>
<dbReference type="Gene3D" id="2.60.34.10">
    <property type="entry name" value="Substrate Binding Domain Of DNAk, Chain A, domain 1"/>
    <property type="match status" value="1"/>
</dbReference>
<dbReference type="EMBL" id="CP061799">
    <property type="protein sequence ID" value="QTA78706.1"/>
    <property type="molecule type" value="Genomic_DNA"/>
</dbReference>
<dbReference type="InterPro" id="IPR043129">
    <property type="entry name" value="ATPase_NBD"/>
</dbReference>